<proteinExistence type="predicted"/>
<sequence>MAAATTDNRSHTIHSSAKPEAWMRRGRLFTRGWYDTRYAATLPRRARMDQSPREGGSAQKRAIEAQQVPWRIGVQCQRLFSNGPGSSWFEVGFGGQASQAAPEEAAIIDRMNRAMEQQQRRFEMEDKEKIKAADARMDANAWLEHVGWATLLYQLPRVSGPDTRFDGPFPL</sequence>
<accession>F9GD29</accession>
<organism evidence="1">
    <name type="scientific">Fusarium oxysporum (strain Fo5176)</name>
    <name type="common">Fusarium vascular wilt</name>
    <dbReference type="NCBI Taxonomy" id="660025"/>
    <lineage>
        <taxon>Eukaryota</taxon>
        <taxon>Fungi</taxon>
        <taxon>Dikarya</taxon>
        <taxon>Ascomycota</taxon>
        <taxon>Pezizomycotina</taxon>
        <taxon>Sordariomycetes</taxon>
        <taxon>Hypocreomycetidae</taxon>
        <taxon>Hypocreales</taxon>
        <taxon>Nectriaceae</taxon>
        <taxon>Fusarium</taxon>
        <taxon>Fusarium oxysporum species complex</taxon>
    </lineage>
</organism>
<reference evidence="1" key="1">
    <citation type="journal article" date="2012" name="Mol. Plant Microbe Interact.">
        <title>A highly conserved effector in Fusarium oxysporum is required for full virulence on Arabidopsis.</title>
        <authorList>
            <person name="Thatcher L.F."/>
            <person name="Gardiner D.M."/>
            <person name="Kazan K."/>
            <person name="Manners J."/>
        </authorList>
    </citation>
    <scope>NUCLEOTIDE SEQUENCE [LARGE SCALE GENOMIC DNA]</scope>
    <source>
        <strain evidence="1">Fo5176</strain>
    </source>
</reference>
<protein>
    <submittedName>
        <fullName evidence="1">Uncharacterized protein</fullName>
    </submittedName>
</protein>
<name>F9GD29_FUSOF</name>
<dbReference type="AlphaFoldDB" id="F9GD29"/>
<evidence type="ECO:0000313" key="1">
    <source>
        <dbReference type="EMBL" id="EGU72929.1"/>
    </source>
</evidence>
<dbReference type="OrthoDB" id="5245264at2759"/>
<dbReference type="EMBL" id="AFQF01005296">
    <property type="protein sequence ID" value="EGU72929.1"/>
    <property type="molecule type" value="Genomic_DNA"/>
</dbReference>
<comment type="caution">
    <text evidence="1">The sequence shown here is derived from an EMBL/GenBank/DDBJ whole genome shotgun (WGS) entry which is preliminary data.</text>
</comment>
<gene>
    <name evidence="1" type="ORF">FOXB_16563</name>
</gene>
<feature type="non-terminal residue" evidence="1">
    <location>
        <position position="171"/>
    </location>
</feature>